<keyword evidence="1" id="KW-0472">Membrane</keyword>
<keyword evidence="1" id="KW-0812">Transmembrane</keyword>
<comment type="caution">
    <text evidence="2">The sequence shown here is derived from an EMBL/GenBank/DDBJ whole genome shotgun (WGS) entry which is preliminary data.</text>
</comment>
<dbReference type="AlphaFoldDB" id="A0A9W8TZH4"/>
<accession>A0A9W8TZH4</accession>
<gene>
    <name evidence="2" type="ORF">DFH05DRAFT_1484276</name>
</gene>
<dbReference type="EMBL" id="JANVFU010000004">
    <property type="protein sequence ID" value="KAJ3746229.1"/>
    <property type="molecule type" value="Genomic_DNA"/>
</dbReference>
<evidence type="ECO:0000313" key="2">
    <source>
        <dbReference type="EMBL" id="KAJ3746229.1"/>
    </source>
</evidence>
<proteinExistence type="predicted"/>
<name>A0A9W8TZH4_9AGAR</name>
<sequence length="52" mass="5841">MTQPGTTLGNTIGAMLIGSIFSAALYGAACLQTWYYYMHQNDRWSLRLLVQL</sequence>
<protein>
    <submittedName>
        <fullName evidence="2">Uncharacterized protein</fullName>
    </submittedName>
</protein>
<evidence type="ECO:0000256" key="1">
    <source>
        <dbReference type="SAM" id="Phobius"/>
    </source>
</evidence>
<feature type="transmembrane region" description="Helical" evidence="1">
    <location>
        <begin position="12"/>
        <end position="37"/>
    </location>
</feature>
<dbReference type="Proteomes" id="UP001142393">
    <property type="component" value="Unassembled WGS sequence"/>
</dbReference>
<organism evidence="2 3">
    <name type="scientific">Lentinula detonsa</name>
    <dbReference type="NCBI Taxonomy" id="2804962"/>
    <lineage>
        <taxon>Eukaryota</taxon>
        <taxon>Fungi</taxon>
        <taxon>Dikarya</taxon>
        <taxon>Basidiomycota</taxon>
        <taxon>Agaricomycotina</taxon>
        <taxon>Agaricomycetes</taxon>
        <taxon>Agaricomycetidae</taxon>
        <taxon>Agaricales</taxon>
        <taxon>Marasmiineae</taxon>
        <taxon>Omphalotaceae</taxon>
        <taxon>Lentinula</taxon>
    </lineage>
</organism>
<evidence type="ECO:0000313" key="3">
    <source>
        <dbReference type="Proteomes" id="UP001142393"/>
    </source>
</evidence>
<reference evidence="2 3" key="1">
    <citation type="journal article" date="2023" name="Proc. Natl. Acad. Sci. U.S.A.">
        <title>A global phylogenomic analysis of the shiitake genus Lentinula.</title>
        <authorList>
            <person name="Sierra-Patev S."/>
            <person name="Min B."/>
            <person name="Naranjo-Ortiz M."/>
            <person name="Looney B."/>
            <person name="Konkel Z."/>
            <person name="Slot J.C."/>
            <person name="Sakamoto Y."/>
            <person name="Steenwyk J.L."/>
            <person name="Rokas A."/>
            <person name="Carro J."/>
            <person name="Camarero S."/>
            <person name="Ferreira P."/>
            <person name="Molpeceres G."/>
            <person name="Ruiz-Duenas F.J."/>
            <person name="Serrano A."/>
            <person name="Henrissat B."/>
            <person name="Drula E."/>
            <person name="Hughes K.W."/>
            <person name="Mata J.L."/>
            <person name="Ishikawa N.K."/>
            <person name="Vargas-Isla R."/>
            <person name="Ushijima S."/>
            <person name="Smith C.A."/>
            <person name="Donoghue J."/>
            <person name="Ahrendt S."/>
            <person name="Andreopoulos W."/>
            <person name="He G."/>
            <person name="LaButti K."/>
            <person name="Lipzen A."/>
            <person name="Ng V."/>
            <person name="Riley R."/>
            <person name="Sandor L."/>
            <person name="Barry K."/>
            <person name="Martinez A.T."/>
            <person name="Xiao Y."/>
            <person name="Gibbons J.G."/>
            <person name="Terashima K."/>
            <person name="Grigoriev I.V."/>
            <person name="Hibbett D."/>
        </authorList>
    </citation>
    <scope>NUCLEOTIDE SEQUENCE [LARGE SCALE GENOMIC DNA]</scope>
    <source>
        <strain evidence="2 3">TFB7810</strain>
    </source>
</reference>
<keyword evidence="3" id="KW-1185">Reference proteome</keyword>
<keyword evidence="1" id="KW-1133">Transmembrane helix</keyword>